<dbReference type="AlphaFoldDB" id="G4T5Q9"/>
<evidence type="ECO:0000313" key="4">
    <source>
        <dbReference type="Proteomes" id="UP000007148"/>
    </source>
</evidence>
<dbReference type="PANTHER" id="PTHR10655">
    <property type="entry name" value="LYSOPHOSPHOLIPASE-RELATED"/>
    <property type="match status" value="1"/>
</dbReference>
<dbReference type="InterPro" id="IPR050565">
    <property type="entry name" value="LYPA1-2/EST-like"/>
</dbReference>
<protein>
    <recommendedName>
        <fullName evidence="2">Phospholipase/carboxylesterase/thioesterase domain-containing protein</fullName>
    </recommendedName>
</protein>
<dbReference type="PANTHER" id="PTHR10655:SF67">
    <property type="entry name" value="PHOSPHOLIPASE_CARBOXYLESTERASE SUPERFAMILY (AFU_ORTHOLOGUE AFUA_5G09340)"/>
    <property type="match status" value="1"/>
</dbReference>
<dbReference type="OMA" id="VMQFFAR"/>
<sequence length="276" mass="30084">MSATPTQINVHPIQQSPHKLTPTTTKFVFAYAPSSDGVDENLLILFHGFGDTHVPFARLGASLKLPQTATLAIRAPQLIPFLFPEDPEGFQWYPTYSDLGELLTKPDPTPVLQDLLELLDHLVNDCHWQASNIHLFGFAQGGSVAAELALRYWKHPGSGSRDSGDAANLRSRHVTLGSIVTISGPLLSYPTNIACPTPILIVHRPNSEDSALTNAAIAAFKKGFTGRVVEERLDGPPTREGMPSSRAEWEPIMRFWSDVLSRRIGGTAGDGVFRIG</sequence>
<dbReference type="InterPro" id="IPR003140">
    <property type="entry name" value="PLipase/COase/thioEstase"/>
</dbReference>
<dbReference type="GO" id="GO:0005737">
    <property type="term" value="C:cytoplasm"/>
    <property type="evidence" value="ECO:0007669"/>
    <property type="project" value="TreeGrafter"/>
</dbReference>
<evidence type="ECO:0000259" key="2">
    <source>
        <dbReference type="Pfam" id="PF02230"/>
    </source>
</evidence>
<dbReference type="InParanoid" id="G4T5Q9"/>
<feature type="domain" description="Phospholipase/carboxylesterase/thioesterase" evidence="2">
    <location>
        <begin position="39"/>
        <end position="152"/>
    </location>
</feature>
<dbReference type="GO" id="GO:0052689">
    <property type="term" value="F:carboxylic ester hydrolase activity"/>
    <property type="evidence" value="ECO:0007669"/>
    <property type="project" value="TreeGrafter"/>
</dbReference>
<gene>
    <name evidence="3" type="ORF">PIIN_00322</name>
</gene>
<accession>G4T5Q9</accession>
<dbReference type="OrthoDB" id="437457at2759"/>
<dbReference type="Pfam" id="PF02230">
    <property type="entry name" value="Abhydrolase_2"/>
    <property type="match status" value="1"/>
</dbReference>
<dbReference type="Proteomes" id="UP000007148">
    <property type="component" value="Unassembled WGS sequence"/>
</dbReference>
<dbReference type="GO" id="GO:0008474">
    <property type="term" value="F:palmitoyl-(protein) hydrolase activity"/>
    <property type="evidence" value="ECO:0007669"/>
    <property type="project" value="TreeGrafter"/>
</dbReference>
<name>G4T5Q9_SERID</name>
<dbReference type="HOGENOM" id="CLU_062889_0_0_1"/>
<organism evidence="3 4">
    <name type="scientific">Serendipita indica (strain DSM 11827)</name>
    <name type="common">Root endophyte fungus</name>
    <name type="synonym">Piriformospora indica</name>
    <dbReference type="NCBI Taxonomy" id="1109443"/>
    <lineage>
        <taxon>Eukaryota</taxon>
        <taxon>Fungi</taxon>
        <taxon>Dikarya</taxon>
        <taxon>Basidiomycota</taxon>
        <taxon>Agaricomycotina</taxon>
        <taxon>Agaricomycetes</taxon>
        <taxon>Sebacinales</taxon>
        <taxon>Serendipitaceae</taxon>
        <taxon>Serendipita</taxon>
    </lineage>
</organism>
<dbReference type="Gene3D" id="3.40.50.1820">
    <property type="entry name" value="alpha/beta hydrolase"/>
    <property type="match status" value="1"/>
</dbReference>
<keyword evidence="4" id="KW-1185">Reference proteome</keyword>
<reference evidence="3 4" key="1">
    <citation type="journal article" date="2011" name="PLoS Pathog.">
        <title>Endophytic Life Strategies Decoded by Genome and Transcriptome Analyses of the Mutualistic Root Symbiont Piriformospora indica.</title>
        <authorList>
            <person name="Zuccaro A."/>
            <person name="Lahrmann U."/>
            <person name="Guldener U."/>
            <person name="Langen G."/>
            <person name="Pfiffi S."/>
            <person name="Biedenkopf D."/>
            <person name="Wong P."/>
            <person name="Samans B."/>
            <person name="Grimm C."/>
            <person name="Basiewicz M."/>
            <person name="Murat C."/>
            <person name="Martin F."/>
            <person name="Kogel K.H."/>
        </authorList>
    </citation>
    <scope>NUCLEOTIDE SEQUENCE [LARGE SCALE GENOMIC DNA]</scope>
    <source>
        <strain evidence="3 4">DSM 11827</strain>
    </source>
</reference>
<evidence type="ECO:0000256" key="1">
    <source>
        <dbReference type="ARBA" id="ARBA00006499"/>
    </source>
</evidence>
<dbReference type="InterPro" id="IPR029058">
    <property type="entry name" value="AB_hydrolase_fold"/>
</dbReference>
<dbReference type="SUPFAM" id="SSF53474">
    <property type="entry name" value="alpha/beta-Hydrolases"/>
    <property type="match status" value="1"/>
</dbReference>
<comment type="similarity">
    <text evidence="1">Belongs to the AB hydrolase superfamily. AB hydrolase 2 family.</text>
</comment>
<dbReference type="eggNOG" id="KOG2112">
    <property type="taxonomic scope" value="Eukaryota"/>
</dbReference>
<evidence type="ECO:0000313" key="3">
    <source>
        <dbReference type="EMBL" id="CCA66639.1"/>
    </source>
</evidence>
<dbReference type="EMBL" id="CAFZ01000004">
    <property type="protein sequence ID" value="CCA66639.1"/>
    <property type="molecule type" value="Genomic_DNA"/>
</dbReference>
<dbReference type="STRING" id="1109443.G4T5Q9"/>
<proteinExistence type="inferred from homology"/>
<comment type="caution">
    <text evidence="3">The sequence shown here is derived from an EMBL/GenBank/DDBJ whole genome shotgun (WGS) entry which is preliminary data.</text>
</comment>